<protein>
    <submittedName>
        <fullName evidence="1">Uncharacterized protein</fullName>
    </submittedName>
</protein>
<gene>
    <name evidence="1" type="ORF">Back11_46360</name>
</gene>
<dbReference type="OrthoDB" id="2085824at2"/>
<dbReference type="RefSeq" id="WP_125662699.1">
    <property type="nucleotide sequence ID" value="NZ_AP019308.1"/>
</dbReference>
<dbReference type="EMBL" id="AP019308">
    <property type="protein sequence ID" value="BBH23291.1"/>
    <property type="molecule type" value="Genomic_DNA"/>
</dbReference>
<reference evidence="1 2" key="1">
    <citation type="submission" date="2018-11" db="EMBL/GenBank/DDBJ databases">
        <title>Complete genome sequence of Paenibacillus baekrokdamisoli strain KCTC 33723.</title>
        <authorList>
            <person name="Kang S.W."/>
            <person name="Lee K.C."/>
            <person name="Kim K.K."/>
            <person name="Kim J.S."/>
            <person name="Kim D.S."/>
            <person name="Ko S.H."/>
            <person name="Yang S.H."/>
            <person name="Lee J.S."/>
        </authorList>
    </citation>
    <scope>NUCLEOTIDE SEQUENCE [LARGE SCALE GENOMIC DNA]</scope>
    <source>
        <strain evidence="1 2">KCTC 33723</strain>
    </source>
</reference>
<accession>A0A3G9JBM0</accession>
<name>A0A3G9JBM0_9BACL</name>
<proteinExistence type="predicted"/>
<dbReference type="AlphaFoldDB" id="A0A3G9JBM0"/>
<evidence type="ECO:0000313" key="1">
    <source>
        <dbReference type="EMBL" id="BBH23291.1"/>
    </source>
</evidence>
<organism evidence="1 2">
    <name type="scientific">Paenibacillus baekrokdamisoli</name>
    <dbReference type="NCBI Taxonomy" id="1712516"/>
    <lineage>
        <taxon>Bacteria</taxon>
        <taxon>Bacillati</taxon>
        <taxon>Bacillota</taxon>
        <taxon>Bacilli</taxon>
        <taxon>Bacillales</taxon>
        <taxon>Paenibacillaceae</taxon>
        <taxon>Paenibacillus</taxon>
    </lineage>
</organism>
<dbReference type="KEGG" id="pbk:Back11_46360"/>
<evidence type="ECO:0000313" key="2">
    <source>
        <dbReference type="Proteomes" id="UP000275368"/>
    </source>
</evidence>
<keyword evidence="2" id="KW-1185">Reference proteome</keyword>
<sequence length="97" mass="10893">MGVKHGREYTEIVGELADAIGSIGDGYIFFEMETADWEELDEGQHKELMEVLADDVFYALGEDPVIAVGTGTVTYRPKHHCIEVSVDHKESRIIRLI</sequence>
<dbReference type="Proteomes" id="UP000275368">
    <property type="component" value="Chromosome"/>
</dbReference>